<feature type="region of interest" description="Disordered" evidence="1">
    <location>
        <begin position="68"/>
        <end position="89"/>
    </location>
</feature>
<keyword evidence="3" id="KW-1185">Reference proteome</keyword>
<gene>
    <name evidence="2" type="ORF">SSX86_021169</name>
</gene>
<dbReference type="AlphaFoldDB" id="A0AAP0GVJ3"/>
<dbReference type="PANTHER" id="PTHR33144:SF50">
    <property type="entry name" value="OS03G0714750 PROTEIN"/>
    <property type="match status" value="1"/>
</dbReference>
<evidence type="ECO:0000313" key="2">
    <source>
        <dbReference type="EMBL" id="KAK9060465.1"/>
    </source>
</evidence>
<accession>A0AAP0GVJ3</accession>
<dbReference type="InterPro" id="IPR004252">
    <property type="entry name" value="Probable_transposase_24"/>
</dbReference>
<evidence type="ECO:0008006" key="4">
    <source>
        <dbReference type="Google" id="ProtNLM"/>
    </source>
</evidence>
<reference evidence="2 3" key="1">
    <citation type="submission" date="2024-04" db="EMBL/GenBank/DDBJ databases">
        <title>The reference genome of an endangered Asteraceae, Deinandra increscens subsp. villosa, native to the Central Coast of California.</title>
        <authorList>
            <person name="Guilliams M."/>
            <person name="Hasenstab-Lehman K."/>
            <person name="Meyer R."/>
            <person name="Mcevoy S."/>
        </authorList>
    </citation>
    <scope>NUCLEOTIDE SEQUENCE [LARGE SCALE GENOMIC DNA]</scope>
    <source>
        <tissue evidence="2">Leaf</tissue>
    </source>
</reference>
<feature type="region of interest" description="Disordered" evidence="1">
    <location>
        <begin position="1"/>
        <end position="55"/>
    </location>
</feature>
<organism evidence="2 3">
    <name type="scientific">Deinandra increscens subsp. villosa</name>
    <dbReference type="NCBI Taxonomy" id="3103831"/>
    <lineage>
        <taxon>Eukaryota</taxon>
        <taxon>Viridiplantae</taxon>
        <taxon>Streptophyta</taxon>
        <taxon>Embryophyta</taxon>
        <taxon>Tracheophyta</taxon>
        <taxon>Spermatophyta</taxon>
        <taxon>Magnoliopsida</taxon>
        <taxon>eudicotyledons</taxon>
        <taxon>Gunneridae</taxon>
        <taxon>Pentapetalae</taxon>
        <taxon>asterids</taxon>
        <taxon>campanulids</taxon>
        <taxon>Asterales</taxon>
        <taxon>Asteraceae</taxon>
        <taxon>Asteroideae</taxon>
        <taxon>Heliantheae alliance</taxon>
        <taxon>Madieae</taxon>
        <taxon>Madiinae</taxon>
        <taxon>Deinandra</taxon>
    </lineage>
</organism>
<feature type="compositionally biased region" description="Basic and acidic residues" evidence="1">
    <location>
        <begin position="463"/>
        <end position="475"/>
    </location>
</feature>
<evidence type="ECO:0000256" key="1">
    <source>
        <dbReference type="SAM" id="MobiDB-lite"/>
    </source>
</evidence>
<dbReference type="EMBL" id="JBCNJP010000020">
    <property type="protein sequence ID" value="KAK9060465.1"/>
    <property type="molecule type" value="Genomic_DNA"/>
</dbReference>
<feature type="compositionally biased region" description="Polar residues" evidence="1">
    <location>
        <begin position="33"/>
        <end position="45"/>
    </location>
</feature>
<name>A0AAP0GVJ3_9ASTR</name>
<sequence length="475" mass="53338">MHVNPKAFECSKVASKPNGDSSKATDLKATAIDVSSSKEPPTNANRLAALRQDDDFQGDEFEDMNDTLHRNNQHEMQMTTSSDPKGRRKRLHITSVSTECDHAEDNVEDHHEALEFQSHQTSEVQGAPKKVRGCTKKAETWNMDSTQRIVVTFNKFGKPVGDEGNELVQFLGTLVRMGENVSIEYPDWRKVPTQNKEDMYSLVKCKFVIHPNETNEIKKWIFHSMGRKWRAWKGYLKERAYDPSLTIDEIVANEINKDKRVDKTQFKELVTRWFTPKFQTTCDVKRLSRSKMKEPHVSGTKSFARRAHEMAANNNGVYPTRGEMYVTTRTRKDGTIVDDEASHVVASLEKVANASTNTSGNQDDFTKDAYSKVKGPEKSGYIRLVGRMPAIKTKTSGASSAASENIEQLKGVVSHLVMIIQDHIPNANLSPVLTNLNVQVPGIGSSPHNNSLPVNRISPSSRSHKDNGQESRLDN</sequence>
<evidence type="ECO:0000313" key="3">
    <source>
        <dbReference type="Proteomes" id="UP001408789"/>
    </source>
</evidence>
<dbReference type="Proteomes" id="UP001408789">
    <property type="component" value="Unassembled WGS sequence"/>
</dbReference>
<protein>
    <recommendedName>
        <fullName evidence="4">Transposase</fullName>
    </recommendedName>
</protein>
<dbReference type="PANTHER" id="PTHR33144">
    <property type="entry name" value="OS10G0409366 PROTEIN-RELATED"/>
    <property type="match status" value="1"/>
</dbReference>
<dbReference type="Pfam" id="PF03004">
    <property type="entry name" value="Transposase_24"/>
    <property type="match status" value="1"/>
</dbReference>
<feature type="compositionally biased region" description="Polar residues" evidence="1">
    <location>
        <begin position="446"/>
        <end position="461"/>
    </location>
</feature>
<feature type="compositionally biased region" description="Polar residues" evidence="1">
    <location>
        <begin position="74"/>
        <end position="83"/>
    </location>
</feature>
<feature type="region of interest" description="Disordered" evidence="1">
    <location>
        <begin position="444"/>
        <end position="475"/>
    </location>
</feature>
<proteinExistence type="predicted"/>
<comment type="caution">
    <text evidence="2">The sequence shown here is derived from an EMBL/GenBank/DDBJ whole genome shotgun (WGS) entry which is preliminary data.</text>
</comment>